<proteinExistence type="predicted"/>
<evidence type="ECO:0000313" key="2">
    <source>
        <dbReference type="Proteomes" id="UP000799291"/>
    </source>
</evidence>
<reference evidence="1" key="1">
    <citation type="journal article" date="2020" name="Stud. Mycol.">
        <title>101 Dothideomycetes genomes: a test case for predicting lifestyles and emergence of pathogens.</title>
        <authorList>
            <person name="Haridas S."/>
            <person name="Albert R."/>
            <person name="Binder M."/>
            <person name="Bloem J."/>
            <person name="Labutti K."/>
            <person name="Salamov A."/>
            <person name="Andreopoulos B."/>
            <person name="Baker S."/>
            <person name="Barry K."/>
            <person name="Bills G."/>
            <person name="Bluhm B."/>
            <person name="Cannon C."/>
            <person name="Castanera R."/>
            <person name="Culley D."/>
            <person name="Daum C."/>
            <person name="Ezra D."/>
            <person name="Gonzalez J."/>
            <person name="Henrissat B."/>
            <person name="Kuo A."/>
            <person name="Liang C."/>
            <person name="Lipzen A."/>
            <person name="Lutzoni F."/>
            <person name="Magnuson J."/>
            <person name="Mondo S."/>
            <person name="Nolan M."/>
            <person name="Ohm R."/>
            <person name="Pangilinan J."/>
            <person name="Park H.-J."/>
            <person name="Ramirez L."/>
            <person name="Alfaro M."/>
            <person name="Sun H."/>
            <person name="Tritt A."/>
            <person name="Yoshinaga Y."/>
            <person name="Zwiers L.-H."/>
            <person name="Turgeon B."/>
            <person name="Goodwin S."/>
            <person name="Spatafora J."/>
            <person name="Crous P."/>
            <person name="Grigoriev I."/>
        </authorList>
    </citation>
    <scope>NUCLEOTIDE SEQUENCE</scope>
    <source>
        <strain evidence="1">CBS 122367</strain>
    </source>
</reference>
<gene>
    <name evidence="1" type="ORF">K458DRAFT_61511</name>
</gene>
<dbReference type="EMBL" id="MU005570">
    <property type="protein sequence ID" value="KAF2690663.1"/>
    <property type="molecule type" value="Genomic_DNA"/>
</dbReference>
<keyword evidence="2" id="KW-1185">Reference proteome</keyword>
<dbReference type="AlphaFoldDB" id="A0A6G1JKI3"/>
<evidence type="ECO:0000313" key="1">
    <source>
        <dbReference type="EMBL" id="KAF2690663.1"/>
    </source>
</evidence>
<organism evidence="1 2">
    <name type="scientific">Lentithecium fluviatile CBS 122367</name>
    <dbReference type="NCBI Taxonomy" id="1168545"/>
    <lineage>
        <taxon>Eukaryota</taxon>
        <taxon>Fungi</taxon>
        <taxon>Dikarya</taxon>
        <taxon>Ascomycota</taxon>
        <taxon>Pezizomycotina</taxon>
        <taxon>Dothideomycetes</taxon>
        <taxon>Pleosporomycetidae</taxon>
        <taxon>Pleosporales</taxon>
        <taxon>Massarineae</taxon>
        <taxon>Lentitheciaceae</taxon>
        <taxon>Lentithecium</taxon>
    </lineage>
</organism>
<sequence>MATLFLLQRLRGSCPLSTAAALWLELEIGLIHTIKIGGQLSYSLILIDKASRTRVQCAHHQFKQLELGQSRKDVAVTPTKHFRMSKSLTSTKRGEWVTRTLNMRGLETPSLYLHHARWLG</sequence>
<protein>
    <submittedName>
        <fullName evidence="1">Uncharacterized protein</fullName>
    </submittedName>
</protein>
<name>A0A6G1JKI3_9PLEO</name>
<dbReference type="Proteomes" id="UP000799291">
    <property type="component" value="Unassembled WGS sequence"/>
</dbReference>
<accession>A0A6G1JKI3</accession>